<sequence length="948" mass="102380">MATTSTVTTATATPNPVSRPPIILPSRGVARVKNVLSGDTVILLGKASGPNGKAPEVVFTLENISAPRMASKGNANMDEPGAFLGREWLRSLVVGKMVAFETRKQGASAGDRVYGLLNLTPPGAGPEETISLALEAVRNGYATPRMTPSETEEEVPAGGPEEEWKMSLWQAYDEAKRAQAGIHSMTPLVRNIKNAGDAFQAQTLVDLSKKVGAGKIKCVIEYIFDGSRFRLQVTDPAMGELQYGSFTLLLAGVSSPRVGNARADPPTESEEFADQARTFAELRVLQRELDIVLYGTDKSGVCAVGSIQHPKGNIAAELLKNGLAHMSDWSLRMMPPADVPELRSAEMIAKKANLKIWQSYVAPKLSGVAEISGTVIEVLTGDTVNVLPEGEVYDSEDKLVKVSLASIRAPRVGNERVGRASEPYSAECKDRLRNMTVGKQCKIQVHYEREIPFGANTELRQFGTLSTKNKSDIGESLITEGLATTQYHRDGEETSPRYDDLRAAEAVSKASKRGMHSDKEKKITTINDLSTPQKAKAYSGSLMRAGKMKGIVEYCFNGSRFKMLIPSENCYIMFAPNAIRVPQPSAPHGSSRQARPAEPFGDASKRHARLTVLQRAVEIDCTDVTQGGVIVGSIFVGKGADKRDYSVELLNAGLATVDQRKIDYGEAPKELVDAQTAAQAKKVGIWSLAQPVESKAPKPAEKAKNEMLSVRISEIRSGTHFFCHMSDNEAAKTIDESMKLFTANNGTQGAPCEVRIKKEVAALFDDGNGKSWYRAKIVEKQSSGTKVVVLFLDHGNTATVPVATHLRPLDPSLGTDQIKAVAKEATLALTISRPLTDDFGLECARKFQSLCWGKDLKVCTTGRDEAGKMAVIIFSDSGESVNEQLISAGLARVAKPAVVQALSANMVDGSAVIKLAADLNVAQESARKSRSGMWRYGDIGDEDEDEGF</sequence>
<gene>
    <name evidence="7" type="ORF">PAUS00366_LOCUS21154</name>
    <name evidence="8" type="ORF">PAUS00366_LOCUS21155</name>
</gene>
<accession>A0A6V0CTN1</accession>
<protein>
    <recommendedName>
        <fullName evidence="6">TNase-like domain-containing protein</fullName>
    </recommendedName>
</protein>
<dbReference type="SMART" id="SM00318">
    <property type="entry name" value="SNc"/>
    <property type="match status" value="4"/>
</dbReference>
<evidence type="ECO:0000313" key="7">
    <source>
        <dbReference type="EMBL" id="CAE0728370.1"/>
    </source>
</evidence>
<dbReference type="GO" id="GO:0031332">
    <property type="term" value="C:RNAi effector complex"/>
    <property type="evidence" value="ECO:0007669"/>
    <property type="project" value="InterPro"/>
</dbReference>
<dbReference type="PIRSF" id="PIRSF017179">
    <property type="entry name" value="RISC-Tudor-SN"/>
    <property type="match status" value="1"/>
</dbReference>
<feature type="domain" description="TNase-like" evidence="6">
    <location>
        <begin position="214"/>
        <end position="359"/>
    </location>
</feature>
<evidence type="ECO:0000256" key="4">
    <source>
        <dbReference type="PIRNR" id="PIRNR017179"/>
    </source>
</evidence>
<feature type="domain" description="TNase-like" evidence="6">
    <location>
        <begin position="26"/>
        <end position="185"/>
    </location>
</feature>
<dbReference type="InterPro" id="IPR016071">
    <property type="entry name" value="Staphylococal_nuclease_OB-fold"/>
</dbReference>
<keyword evidence="3" id="KW-0677">Repeat</keyword>
<dbReference type="EMBL" id="HBIX01031998">
    <property type="protein sequence ID" value="CAE0728370.1"/>
    <property type="molecule type" value="Transcribed_RNA"/>
</dbReference>
<dbReference type="PANTHER" id="PTHR12302:SF2">
    <property type="entry name" value="STAPHYLOCOCCAL NUCLEASE DOMAIN-CONTAINING PROTEIN 1"/>
    <property type="match status" value="1"/>
</dbReference>
<dbReference type="Pfam" id="PF00567">
    <property type="entry name" value="TUDOR"/>
    <property type="match status" value="1"/>
</dbReference>
<dbReference type="InterPro" id="IPR016685">
    <property type="entry name" value="Silence_cplx_Nase-comp_TudorSN"/>
</dbReference>
<dbReference type="GO" id="GO:0006402">
    <property type="term" value="P:mRNA catabolic process"/>
    <property type="evidence" value="ECO:0007669"/>
    <property type="project" value="UniProtKB-UniRule"/>
</dbReference>
<evidence type="ECO:0000259" key="6">
    <source>
        <dbReference type="PROSITE" id="PS50830"/>
    </source>
</evidence>
<dbReference type="AlphaFoldDB" id="A0A6V0CTN1"/>
<dbReference type="InterPro" id="IPR035437">
    <property type="entry name" value="SNase_OB-fold_sf"/>
</dbReference>
<dbReference type="SUPFAM" id="SSF50199">
    <property type="entry name" value="Staphylococcal nuclease"/>
    <property type="match status" value="5"/>
</dbReference>
<dbReference type="GO" id="GO:0004518">
    <property type="term" value="F:nuclease activity"/>
    <property type="evidence" value="ECO:0007669"/>
    <property type="project" value="TreeGrafter"/>
</dbReference>
<dbReference type="EMBL" id="HBIX01031999">
    <property type="protein sequence ID" value="CAE0728371.1"/>
    <property type="molecule type" value="Transcribed_RNA"/>
</dbReference>
<organism evidence="8">
    <name type="scientific">Pseudo-nitzschia australis</name>
    <dbReference type="NCBI Taxonomy" id="44445"/>
    <lineage>
        <taxon>Eukaryota</taxon>
        <taxon>Sar</taxon>
        <taxon>Stramenopiles</taxon>
        <taxon>Ochrophyta</taxon>
        <taxon>Bacillariophyta</taxon>
        <taxon>Bacillariophyceae</taxon>
        <taxon>Bacillariophycidae</taxon>
        <taxon>Bacillariales</taxon>
        <taxon>Bacillariaceae</taxon>
        <taxon>Pseudo-nitzschia</taxon>
    </lineage>
</organism>
<feature type="region of interest" description="Disordered" evidence="5">
    <location>
        <begin position="583"/>
        <end position="602"/>
    </location>
</feature>
<dbReference type="PROSITE" id="PS50830">
    <property type="entry name" value="TNASE_3"/>
    <property type="match status" value="4"/>
</dbReference>
<name>A0A6V0CTN1_9STRA</name>
<dbReference type="Pfam" id="PF00565">
    <property type="entry name" value="SNase"/>
    <property type="match status" value="4"/>
</dbReference>
<proteinExistence type="predicted"/>
<dbReference type="Gene3D" id="2.40.50.90">
    <property type="match status" value="5"/>
</dbReference>
<dbReference type="Gene3D" id="2.30.30.140">
    <property type="match status" value="1"/>
</dbReference>
<keyword evidence="2 4" id="KW-0963">Cytoplasm</keyword>
<dbReference type="GO" id="GO:0005634">
    <property type="term" value="C:nucleus"/>
    <property type="evidence" value="ECO:0007669"/>
    <property type="project" value="TreeGrafter"/>
</dbReference>
<evidence type="ECO:0000256" key="5">
    <source>
        <dbReference type="SAM" id="MobiDB-lite"/>
    </source>
</evidence>
<dbReference type="GO" id="GO:0031047">
    <property type="term" value="P:regulatory ncRNA-mediated gene silencing"/>
    <property type="evidence" value="ECO:0007669"/>
    <property type="project" value="UniProtKB-UniRule"/>
</dbReference>
<dbReference type="SMART" id="SM00333">
    <property type="entry name" value="TUDOR"/>
    <property type="match status" value="1"/>
</dbReference>
<evidence type="ECO:0000256" key="1">
    <source>
        <dbReference type="ARBA" id="ARBA00004496"/>
    </source>
</evidence>
<evidence type="ECO:0000256" key="3">
    <source>
        <dbReference type="ARBA" id="ARBA00022737"/>
    </source>
</evidence>
<feature type="region of interest" description="Disordered" evidence="5">
    <location>
        <begin position="1"/>
        <end position="21"/>
    </location>
</feature>
<evidence type="ECO:0000256" key="2">
    <source>
        <dbReference type="ARBA" id="ARBA00022490"/>
    </source>
</evidence>
<dbReference type="PANTHER" id="PTHR12302">
    <property type="entry name" value="EBNA2 BINDING PROTEIN P100"/>
    <property type="match status" value="1"/>
</dbReference>
<feature type="domain" description="TNase-like" evidence="6">
    <location>
        <begin position="546"/>
        <end position="688"/>
    </location>
</feature>
<dbReference type="GO" id="GO:0003723">
    <property type="term" value="F:RNA binding"/>
    <property type="evidence" value="ECO:0007669"/>
    <property type="project" value="UniProtKB-UniRule"/>
</dbReference>
<comment type="subcellular location">
    <subcellularLocation>
        <location evidence="1 4">Cytoplasm</location>
    </subcellularLocation>
</comment>
<feature type="compositionally biased region" description="Low complexity" evidence="5">
    <location>
        <begin position="1"/>
        <end position="13"/>
    </location>
</feature>
<dbReference type="InterPro" id="IPR002999">
    <property type="entry name" value="Tudor"/>
</dbReference>
<evidence type="ECO:0000313" key="8">
    <source>
        <dbReference type="EMBL" id="CAE0728371.1"/>
    </source>
</evidence>
<feature type="domain" description="TNase-like" evidence="6">
    <location>
        <begin position="369"/>
        <end position="518"/>
    </location>
</feature>
<dbReference type="SUPFAM" id="SSF63748">
    <property type="entry name" value="Tudor/PWWP/MBT"/>
    <property type="match status" value="1"/>
</dbReference>
<reference evidence="8" key="1">
    <citation type="submission" date="2021-01" db="EMBL/GenBank/DDBJ databases">
        <authorList>
            <person name="Corre E."/>
            <person name="Pelletier E."/>
            <person name="Niang G."/>
            <person name="Scheremetjew M."/>
            <person name="Finn R."/>
            <person name="Kale V."/>
            <person name="Holt S."/>
            <person name="Cochrane G."/>
            <person name="Meng A."/>
            <person name="Brown T."/>
            <person name="Cohen L."/>
        </authorList>
    </citation>
    <scope>NUCLEOTIDE SEQUENCE</scope>
    <source>
        <strain evidence="8">10249 10 AB</strain>
    </source>
</reference>
<dbReference type="GO" id="GO:0005829">
    <property type="term" value="C:cytosol"/>
    <property type="evidence" value="ECO:0007669"/>
    <property type="project" value="UniProtKB-UniRule"/>
</dbReference>